<dbReference type="EMBL" id="JAAAUQ010000104">
    <property type="protein sequence ID" value="KAF9154669.1"/>
    <property type="molecule type" value="Genomic_DNA"/>
</dbReference>
<reference evidence="1" key="1">
    <citation type="journal article" date="2020" name="Fungal Divers.">
        <title>Resolving the Mortierellaceae phylogeny through synthesis of multi-gene phylogenetics and phylogenomics.</title>
        <authorList>
            <person name="Vandepol N."/>
            <person name="Liber J."/>
            <person name="Desiro A."/>
            <person name="Na H."/>
            <person name="Kennedy M."/>
            <person name="Barry K."/>
            <person name="Grigoriev I.V."/>
            <person name="Miller A.N."/>
            <person name="O'Donnell K."/>
            <person name="Stajich J.E."/>
            <person name="Bonito G."/>
        </authorList>
    </citation>
    <scope>NUCLEOTIDE SEQUENCE</scope>
    <source>
        <strain evidence="1">NRRL 6426</strain>
    </source>
</reference>
<comment type="caution">
    <text evidence="1">The sequence shown here is derived from an EMBL/GenBank/DDBJ whole genome shotgun (WGS) entry which is preliminary data.</text>
</comment>
<gene>
    <name evidence="1" type="ORF">BG015_000271</name>
</gene>
<evidence type="ECO:0008006" key="3">
    <source>
        <dbReference type="Google" id="ProtNLM"/>
    </source>
</evidence>
<proteinExistence type="predicted"/>
<keyword evidence="2" id="KW-1185">Reference proteome</keyword>
<dbReference type="OrthoDB" id="2490653at2759"/>
<dbReference type="Proteomes" id="UP000748756">
    <property type="component" value="Unassembled WGS sequence"/>
</dbReference>
<dbReference type="AlphaFoldDB" id="A0A9P5S6N5"/>
<protein>
    <recommendedName>
        <fullName evidence="3">F-box domain-containing protein</fullName>
    </recommendedName>
</protein>
<accession>A0A9P5S6N5</accession>
<name>A0A9P5S6N5_9FUNG</name>
<evidence type="ECO:0000313" key="1">
    <source>
        <dbReference type="EMBL" id="KAF9154669.1"/>
    </source>
</evidence>
<sequence>MEPATKRFFDMPELIAHLTQHLDCTEISSLMQTSRRMHELCTPAHYHNVERCFIPARVNSTESIQAFAKNVHHIRAIVLWRFEIAYYTNCVFAFQDLKATPSSLSTAIAHPFLRRPLWPAPTDLLISKMTMPPMTLLTKLNLSFDMSDSCEDCPYDLPSYRNPKAVITQAC</sequence>
<evidence type="ECO:0000313" key="2">
    <source>
        <dbReference type="Proteomes" id="UP000748756"/>
    </source>
</evidence>
<organism evidence="1 2">
    <name type="scientific">Linnemannia schmuckeri</name>
    <dbReference type="NCBI Taxonomy" id="64567"/>
    <lineage>
        <taxon>Eukaryota</taxon>
        <taxon>Fungi</taxon>
        <taxon>Fungi incertae sedis</taxon>
        <taxon>Mucoromycota</taxon>
        <taxon>Mortierellomycotina</taxon>
        <taxon>Mortierellomycetes</taxon>
        <taxon>Mortierellales</taxon>
        <taxon>Mortierellaceae</taxon>
        <taxon>Linnemannia</taxon>
    </lineage>
</organism>